<dbReference type="SUPFAM" id="SSF53383">
    <property type="entry name" value="PLP-dependent transferases"/>
    <property type="match status" value="1"/>
</dbReference>
<dbReference type="InterPro" id="IPR015424">
    <property type="entry name" value="PyrdxlP-dep_Trfase"/>
</dbReference>
<keyword evidence="1" id="KW-0210">Decarboxylase</keyword>
<dbReference type="PANTHER" id="PTHR11999">
    <property type="entry name" value="GROUP II PYRIDOXAL-5-PHOSPHATE DECARBOXYLASE"/>
    <property type="match status" value="1"/>
</dbReference>
<evidence type="ECO:0008006" key="3">
    <source>
        <dbReference type="Google" id="ProtNLM"/>
    </source>
</evidence>
<evidence type="ECO:0000256" key="1">
    <source>
        <dbReference type="ARBA" id="ARBA00022793"/>
    </source>
</evidence>
<reference evidence="2" key="1">
    <citation type="submission" date="2018-05" db="EMBL/GenBank/DDBJ databases">
        <authorList>
            <person name="Lanie J.A."/>
            <person name="Ng W.-L."/>
            <person name="Kazmierczak K.M."/>
            <person name="Andrzejewski T.M."/>
            <person name="Davidsen T.M."/>
            <person name="Wayne K.J."/>
            <person name="Tettelin H."/>
            <person name="Glass J.I."/>
            <person name="Rusch D."/>
            <person name="Podicherti R."/>
            <person name="Tsui H.-C.T."/>
            <person name="Winkler M.E."/>
        </authorList>
    </citation>
    <scope>NUCLEOTIDE SEQUENCE</scope>
</reference>
<proteinExistence type="predicted"/>
<dbReference type="InterPro" id="IPR010977">
    <property type="entry name" value="Aromatic_deC"/>
</dbReference>
<dbReference type="Gene3D" id="3.90.1150.170">
    <property type="match status" value="1"/>
</dbReference>
<dbReference type="PANTHER" id="PTHR11999:SF70">
    <property type="entry name" value="MIP05841P"/>
    <property type="match status" value="1"/>
</dbReference>
<sequence length="116" mass="13573">MLRKHGAEGLRNRLRRDLANAQWLKQQVDAEAHWERVAPVPLQTVCVRYHPPGMSTEQANQHMQNWVQRINESGKAYLTPAMLKQRWMVRVSIGSLLTEREDVTAVWELMKSEARR</sequence>
<accession>A0A382C1G9</accession>
<dbReference type="AlphaFoldDB" id="A0A382C1G9"/>
<protein>
    <recommendedName>
        <fullName evidence="3">Aromatic amino acid beta-eliminating lyase/threonine aldolase domain-containing protein</fullName>
    </recommendedName>
</protein>
<dbReference type="GO" id="GO:0005737">
    <property type="term" value="C:cytoplasm"/>
    <property type="evidence" value="ECO:0007669"/>
    <property type="project" value="TreeGrafter"/>
</dbReference>
<dbReference type="GO" id="GO:0016831">
    <property type="term" value="F:carboxy-lyase activity"/>
    <property type="evidence" value="ECO:0007669"/>
    <property type="project" value="UniProtKB-KW"/>
</dbReference>
<gene>
    <name evidence="2" type="ORF">METZ01_LOCUS172779</name>
</gene>
<name>A0A382C1G9_9ZZZZ</name>
<keyword evidence="1" id="KW-0456">Lyase</keyword>
<evidence type="ECO:0000313" key="2">
    <source>
        <dbReference type="EMBL" id="SVB19925.1"/>
    </source>
</evidence>
<dbReference type="EMBL" id="UINC01032373">
    <property type="protein sequence ID" value="SVB19925.1"/>
    <property type="molecule type" value="Genomic_DNA"/>
</dbReference>
<organism evidence="2">
    <name type="scientific">marine metagenome</name>
    <dbReference type="NCBI Taxonomy" id="408172"/>
    <lineage>
        <taxon>unclassified sequences</taxon>
        <taxon>metagenomes</taxon>
        <taxon>ecological metagenomes</taxon>
    </lineage>
</organism>